<gene>
    <name evidence="1" type="ORF">SDC9_59875</name>
</gene>
<protein>
    <recommendedName>
        <fullName evidence="2">Type 4 fimbrial biogenesis protein PilX N-terminal domain-containing protein</fullName>
    </recommendedName>
</protein>
<dbReference type="EMBL" id="VSSQ01002131">
    <property type="protein sequence ID" value="MPM13518.1"/>
    <property type="molecule type" value="Genomic_DNA"/>
</dbReference>
<comment type="caution">
    <text evidence="1">The sequence shown here is derived from an EMBL/GenBank/DDBJ whole genome shotgun (WGS) entry which is preliminary data.</text>
</comment>
<proteinExistence type="predicted"/>
<evidence type="ECO:0008006" key="2">
    <source>
        <dbReference type="Google" id="ProtNLM"/>
    </source>
</evidence>
<accession>A0A644XCK7</accession>
<name>A0A644XCK7_9ZZZZ</name>
<organism evidence="1">
    <name type="scientific">bioreactor metagenome</name>
    <dbReference type="NCBI Taxonomy" id="1076179"/>
    <lineage>
        <taxon>unclassified sequences</taxon>
        <taxon>metagenomes</taxon>
        <taxon>ecological metagenomes</taxon>
    </lineage>
</organism>
<evidence type="ECO:0000313" key="1">
    <source>
        <dbReference type="EMBL" id="MPM13518.1"/>
    </source>
</evidence>
<dbReference type="AlphaFoldDB" id="A0A644XCK7"/>
<sequence length="139" mass="14956">MNDSGRGFGGLHLGSASLLTLFAVLCLTVLSALSLTSAKNEETLAHRAADATALYYAADAKAATIYDAVTRGDMQGVTVTPNTSDGVYCRYAVPMGDTQQLEVELDKNLQILSWRAVYTALWQPDEGIDIWDGNLPEVQ</sequence>
<reference evidence="1" key="1">
    <citation type="submission" date="2019-08" db="EMBL/GenBank/DDBJ databases">
        <authorList>
            <person name="Kucharzyk K."/>
            <person name="Murdoch R.W."/>
            <person name="Higgins S."/>
            <person name="Loffler F."/>
        </authorList>
    </citation>
    <scope>NUCLEOTIDE SEQUENCE</scope>
</reference>